<comment type="caution">
    <text evidence="1">The sequence shown here is derived from an EMBL/GenBank/DDBJ whole genome shotgun (WGS) entry which is preliminary data.</text>
</comment>
<keyword evidence="2" id="KW-1185">Reference proteome</keyword>
<organism evidence="1 2">
    <name type="scientific">Eiseniibacteriota bacterium</name>
    <dbReference type="NCBI Taxonomy" id="2212470"/>
    <lineage>
        <taxon>Bacteria</taxon>
        <taxon>Candidatus Eiseniibacteriota</taxon>
    </lineage>
</organism>
<reference evidence="1 2" key="1">
    <citation type="submission" date="2024-09" db="EMBL/GenBank/DDBJ databases">
        <authorList>
            <person name="D'Angelo T."/>
        </authorList>
    </citation>
    <scope>NUCLEOTIDE SEQUENCE [LARGE SCALE GENOMIC DNA]</scope>
    <source>
        <strain evidence="1">SAG AM-311-F02</strain>
    </source>
</reference>
<gene>
    <name evidence="1" type="ORF">ACFL2Z_05180</name>
</gene>
<dbReference type="EMBL" id="JBHPEI010000105">
    <property type="protein sequence ID" value="MFC1800278.1"/>
    <property type="molecule type" value="Genomic_DNA"/>
</dbReference>
<proteinExistence type="predicted"/>
<evidence type="ECO:0000313" key="1">
    <source>
        <dbReference type="EMBL" id="MFC1800278.1"/>
    </source>
</evidence>
<accession>A0ABV6YQF4</accession>
<evidence type="ECO:0000313" key="2">
    <source>
        <dbReference type="Proteomes" id="UP001594288"/>
    </source>
</evidence>
<dbReference type="Proteomes" id="UP001594288">
    <property type="component" value="Unassembled WGS sequence"/>
</dbReference>
<sequence>ECCGPVQPVVHLWHSGPLETHFGWNYFYDAYMVSLTPCCIWDGHTCRSTFVLTATMTGSDARYPAWGCDNISQAAASGCPLHDIGCLPAVAGRNPCGTEEPMVHSGYFGTYPFEHWPPLPFCDGGDSTPDCSIWGAVELAWRVDLGCMGPVADQPTSWGSIKSMYR</sequence>
<feature type="non-terminal residue" evidence="1">
    <location>
        <position position="1"/>
    </location>
</feature>
<name>A0ABV6YQF4_UNCEI</name>
<protein>
    <submittedName>
        <fullName evidence="1">Uncharacterized protein</fullName>
    </submittedName>
</protein>